<evidence type="ECO:0008006" key="3">
    <source>
        <dbReference type="Google" id="ProtNLM"/>
    </source>
</evidence>
<keyword evidence="2" id="KW-1185">Reference proteome</keyword>
<accession>A0ABS5BVK9</accession>
<reference evidence="1 2" key="1">
    <citation type="submission" date="2021-04" db="EMBL/GenBank/DDBJ databases">
        <authorList>
            <person name="Ivanova A."/>
        </authorList>
    </citation>
    <scope>NUCLEOTIDE SEQUENCE [LARGE SCALE GENOMIC DNA]</scope>
    <source>
        <strain evidence="1 2">G18</strain>
    </source>
</reference>
<evidence type="ECO:0000313" key="1">
    <source>
        <dbReference type="EMBL" id="MBP3957724.1"/>
    </source>
</evidence>
<evidence type="ECO:0000313" key="2">
    <source>
        <dbReference type="Proteomes" id="UP000676565"/>
    </source>
</evidence>
<name>A0ABS5BVK9_9BACT</name>
<sequence>MKDDEKKGPTVPRQFRLGDDTLADLDYIAEHHTAETGINHSRTDAVRLAAKREADRIRRLKGAK</sequence>
<dbReference type="RefSeq" id="WP_210657054.1">
    <property type="nucleotide sequence ID" value="NZ_JAGKQQ010000001.1"/>
</dbReference>
<gene>
    <name evidence="1" type="ORF">J8F10_20935</name>
</gene>
<comment type="caution">
    <text evidence="1">The sequence shown here is derived from an EMBL/GenBank/DDBJ whole genome shotgun (WGS) entry which is preliminary data.</text>
</comment>
<organism evidence="1 2">
    <name type="scientific">Gemmata palustris</name>
    <dbReference type="NCBI Taxonomy" id="2822762"/>
    <lineage>
        <taxon>Bacteria</taxon>
        <taxon>Pseudomonadati</taxon>
        <taxon>Planctomycetota</taxon>
        <taxon>Planctomycetia</taxon>
        <taxon>Gemmatales</taxon>
        <taxon>Gemmataceae</taxon>
        <taxon>Gemmata</taxon>
    </lineage>
</organism>
<dbReference type="Proteomes" id="UP000676565">
    <property type="component" value="Unassembled WGS sequence"/>
</dbReference>
<dbReference type="EMBL" id="JAGKQQ010000001">
    <property type="protein sequence ID" value="MBP3957724.1"/>
    <property type="molecule type" value="Genomic_DNA"/>
</dbReference>
<protein>
    <recommendedName>
        <fullName evidence="3">CopG family transcriptional regulator</fullName>
    </recommendedName>
</protein>
<proteinExistence type="predicted"/>